<dbReference type="NCBIfam" id="TIGR00663">
    <property type="entry name" value="dnan"/>
    <property type="match status" value="1"/>
</dbReference>
<evidence type="ECO:0000256" key="3">
    <source>
        <dbReference type="ARBA" id="ARBA00022490"/>
    </source>
</evidence>
<evidence type="ECO:0000259" key="11">
    <source>
        <dbReference type="Pfam" id="PF02767"/>
    </source>
</evidence>
<keyword evidence="7 9" id="KW-0239">DNA-directed DNA polymerase</keyword>
<dbReference type="GO" id="GO:0003887">
    <property type="term" value="F:DNA-directed DNA polymerase activity"/>
    <property type="evidence" value="ECO:0007669"/>
    <property type="project" value="UniProtKB-UniRule"/>
</dbReference>
<organism evidence="13 14">
    <name type="scientific">Candidatus Woesebacteria bacterium GW2011_GWA1_37_8</name>
    <dbReference type="NCBI Taxonomy" id="1618546"/>
    <lineage>
        <taxon>Bacteria</taxon>
        <taxon>Candidatus Woeseibacteriota</taxon>
    </lineage>
</organism>
<dbReference type="CDD" id="cd00140">
    <property type="entry name" value="beta_clamp"/>
    <property type="match status" value="1"/>
</dbReference>
<evidence type="ECO:0000259" key="12">
    <source>
        <dbReference type="Pfam" id="PF02768"/>
    </source>
</evidence>
<keyword evidence="8" id="KW-0238">DNA-binding</keyword>
<dbReference type="PATRIC" id="fig|1618546.3.peg.985"/>
<evidence type="ECO:0000313" key="14">
    <source>
        <dbReference type="Proteomes" id="UP000034603"/>
    </source>
</evidence>
<dbReference type="InterPro" id="IPR001001">
    <property type="entry name" value="DNA_polIII_beta"/>
</dbReference>
<dbReference type="SMART" id="SM00480">
    <property type="entry name" value="POL3Bc"/>
    <property type="match status" value="1"/>
</dbReference>
<protein>
    <recommendedName>
        <fullName evidence="9">Beta sliding clamp</fullName>
    </recommendedName>
</protein>
<dbReference type="AlphaFoldDB" id="A0A0G0K2B7"/>
<comment type="function">
    <text evidence="9">Confers DNA tethering and processivity to DNA polymerases and other proteins. Acts as a clamp, forming a ring around DNA (a reaction catalyzed by the clamp-loading complex) which diffuses in an ATP-independent manner freely and bidirectionally along dsDNA. Initially characterized for its ability to contact the catalytic subunit of DNA polymerase III (Pol III), a complex, multichain enzyme responsible for most of the replicative synthesis in bacteria; Pol III exhibits 3'-5' exonuclease proofreading activity. The beta chain is required for initiation of replication as well as for processivity of DNA replication.</text>
</comment>
<evidence type="ECO:0000256" key="8">
    <source>
        <dbReference type="ARBA" id="ARBA00023125"/>
    </source>
</evidence>
<dbReference type="InterPro" id="IPR022637">
    <property type="entry name" value="DNA_polIII_beta_cen"/>
</dbReference>
<evidence type="ECO:0000256" key="9">
    <source>
        <dbReference type="PIRNR" id="PIRNR000804"/>
    </source>
</evidence>
<evidence type="ECO:0000259" key="10">
    <source>
        <dbReference type="Pfam" id="PF00712"/>
    </source>
</evidence>
<proteinExistence type="inferred from homology"/>
<comment type="similarity">
    <text evidence="2 9">Belongs to the beta sliding clamp family.</text>
</comment>
<evidence type="ECO:0000256" key="4">
    <source>
        <dbReference type="ARBA" id="ARBA00022679"/>
    </source>
</evidence>
<accession>A0A0G0K2B7</accession>
<dbReference type="Pfam" id="PF02767">
    <property type="entry name" value="DNA_pol3_beta_2"/>
    <property type="match status" value="1"/>
</dbReference>
<evidence type="ECO:0000256" key="2">
    <source>
        <dbReference type="ARBA" id="ARBA00010752"/>
    </source>
</evidence>
<keyword evidence="5 9" id="KW-0548">Nucleotidyltransferase</keyword>
<evidence type="ECO:0000256" key="5">
    <source>
        <dbReference type="ARBA" id="ARBA00022695"/>
    </source>
</evidence>
<dbReference type="PANTHER" id="PTHR30478">
    <property type="entry name" value="DNA POLYMERASE III SUBUNIT BETA"/>
    <property type="match status" value="1"/>
</dbReference>
<dbReference type="Pfam" id="PF02768">
    <property type="entry name" value="DNA_pol3_beta_3"/>
    <property type="match status" value="1"/>
</dbReference>
<dbReference type="GO" id="GO:0006271">
    <property type="term" value="P:DNA strand elongation involved in DNA replication"/>
    <property type="evidence" value="ECO:0007669"/>
    <property type="project" value="TreeGrafter"/>
</dbReference>
<feature type="domain" description="DNA polymerase III beta sliding clamp central" evidence="11">
    <location>
        <begin position="129"/>
        <end position="244"/>
    </location>
</feature>
<dbReference type="Gene3D" id="3.10.150.10">
    <property type="entry name" value="DNA Polymerase III, subunit A, domain 2"/>
    <property type="match status" value="1"/>
</dbReference>
<evidence type="ECO:0000256" key="7">
    <source>
        <dbReference type="ARBA" id="ARBA00022932"/>
    </source>
</evidence>
<dbReference type="Pfam" id="PF00712">
    <property type="entry name" value="DNA_pol3_beta"/>
    <property type="match status" value="1"/>
</dbReference>
<reference evidence="13 14" key="1">
    <citation type="journal article" date="2015" name="Nature">
        <title>rRNA introns, odd ribosomes, and small enigmatic genomes across a large radiation of phyla.</title>
        <authorList>
            <person name="Brown C.T."/>
            <person name="Hug L.A."/>
            <person name="Thomas B.C."/>
            <person name="Sharon I."/>
            <person name="Castelle C.J."/>
            <person name="Singh A."/>
            <person name="Wilkins M.J."/>
            <person name="Williams K.H."/>
            <person name="Banfield J.F."/>
        </authorList>
    </citation>
    <scope>NUCLEOTIDE SEQUENCE [LARGE SCALE GENOMIC DNA]</scope>
</reference>
<keyword evidence="4 9" id="KW-0808">Transferase</keyword>
<comment type="subcellular location">
    <subcellularLocation>
        <location evidence="1 9">Cytoplasm</location>
    </subcellularLocation>
</comment>
<name>A0A0G0K2B7_9BACT</name>
<dbReference type="SUPFAM" id="SSF55979">
    <property type="entry name" value="DNA clamp"/>
    <property type="match status" value="3"/>
</dbReference>
<evidence type="ECO:0000256" key="1">
    <source>
        <dbReference type="ARBA" id="ARBA00004496"/>
    </source>
</evidence>
<dbReference type="InterPro" id="IPR022634">
    <property type="entry name" value="DNA_polIII_beta_N"/>
</dbReference>
<keyword evidence="6 9" id="KW-0235">DNA replication</keyword>
<evidence type="ECO:0000256" key="6">
    <source>
        <dbReference type="ARBA" id="ARBA00022705"/>
    </source>
</evidence>
<feature type="domain" description="DNA polymerase III beta sliding clamp C-terminal" evidence="12">
    <location>
        <begin position="247"/>
        <end position="356"/>
    </location>
</feature>
<comment type="caution">
    <text evidence="13">The sequence shown here is derived from an EMBL/GenBank/DDBJ whole genome shotgun (WGS) entry which is preliminary data.</text>
</comment>
<dbReference type="Proteomes" id="UP000034603">
    <property type="component" value="Unassembled WGS sequence"/>
</dbReference>
<dbReference type="PIRSF" id="PIRSF000804">
    <property type="entry name" value="DNA_pol_III_b"/>
    <property type="match status" value="1"/>
</dbReference>
<dbReference type="GO" id="GO:0009360">
    <property type="term" value="C:DNA polymerase III complex"/>
    <property type="evidence" value="ECO:0007669"/>
    <property type="project" value="InterPro"/>
</dbReference>
<dbReference type="GO" id="GO:0005737">
    <property type="term" value="C:cytoplasm"/>
    <property type="evidence" value="ECO:0007669"/>
    <property type="project" value="UniProtKB-SubCell"/>
</dbReference>
<dbReference type="InterPro" id="IPR022635">
    <property type="entry name" value="DNA_polIII_beta_C"/>
</dbReference>
<dbReference type="InterPro" id="IPR046938">
    <property type="entry name" value="DNA_clamp_sf"/>
</dbReference>
<keyword evidence="3 9" id="KW-0963">Cytoplasm</keyword>
<gene>
    <name evidence="13" type="ORF">US62_C0052G0005</name>
</gene>
<feature type="domain" description="DNA polymerase III beta sliding clamp N-terminal" evidence="10">
    <location>
        <begin position="7"/>
        <end position="118"/>
    </location>
</feature>
<comment type="subunit">
    <text evidence="9">Forms a ring-shaped head-to-tail homodimer around DNA.</text>
</comment>
<dbReference type="PANTHER" id="PTHR30478:SF0">
    <property type="entry name" value="BETA SLIDING CLAMP"/>
    <property type="match status" value="1"/>
</dbReference>
<dbReference type="EMBL" id="LBTR01000052">
    <property type="protein sequence ID" value="KKQ43234.1"/>
    <property type="molecule type" value="Genomic_DNA"/>
</dbReference>
<dbReference type="GO" id="GO:0008408">
    <property type="term" value="F:3'-5' exonuclease activity"/>
    <property type="evidence" value="ECO:0007669"/>
    <property type="project" value="InterPro"/>
</dbReference>
<dbReference type="GO" id="GO:0003677">
    <property type="term" value="F:DNA binding"/>
    <property type="evidence" value="ECO:0007669"/>
    <property type="project" value="UniProtKB-UniRule"/>
</dbReference>
<evidence type="ECO:0000313" key="13">
    <source>
        <dbReference type="EMBL" id="KKQ43234.1"/>
    </source>
</evidence>
<sequence>MLVTTLAENFSKALTIASRFVGGKVQLPVLANILLKTDKNKLVISATNLETSISISIGAKIEEEGEITVPGKTICDLVNSLPSGQLTLKEEKEKVLIKTPSFESTILAANASDYPSIPDKGSGKVYSFPSEVVENVIKKILFSVSSDETRPVLTGVLLILRDKEAVFVSTDGFRLSQKSIKTEKMDQDEEVKLIIPKNTFSELVRISEGSEKINFSFNKNENQIIFTVGDCILSSRIIQGDFPDFEKIIPKNPVINIDIDKEELIRSVKLASVFAREAANVIKVNVLKNSVDISAESTKSGNQKSVIDAKVEGDSELLVAYNYRFIEEFLGVVGGESVKIGLTDANIPGIFLDPKDLDYLLFYLDFCIK</sequence>
<dbReference type="Gene3D" id="3.70.10.10">
    <property type="match status" value="1"/>
</dbReference>